<dbReference type="InterPro" id="IPR001584">
    <property type="entry name" value="Integrase_cat-core"/>
</dbReference>
<accession>A0A7I4Z1D3</accession>
<dbReference type="AlphaFoldDB" id="A0A7I4Z1D3"/>
<dbReference type="OMA" id="FCAFIIT"/>
<dbReference type="Pfam" id="PF00665">
    <property type="entry name" value="rve"/>
    <property type="match status" value="1"/>
</dbReference>
<proteinExistence type="predicted"/>
<evidence type="ECO:0000313" key="3">
    <source>
        <dbReference type="WBParaSite" id="HCON_00169360-00001"/>
    </source>
</evidence>
<feature type="domain" description="Integrase catalytic" evidence="1">
    <location>
        <begin position="64"/>
        <end position="173"/>
    </location>
</feature>
<dbReference type="GO" id="GO:0003676">
    <property type="term" value="F:nucleic acid binding"/>
    <property type="evidence" value="ECO:0007669"/>
    <property type="project" value="InterPro"/>
</dbReference>
<evidence type="ECO:0000259" key="1">
    <source>
        <dbReference type="PROSITE" id="PS50994"/>
    </source>
</evidence>
<dbReference type="InterPro" id="IPR043128">
    <property type="entry name" value="Rev_trsase/Diguanyl_cyclase"/>
</dbReference>
<dbReference type="InterPro" id="IPR043502">
    <property type="entry name" value="DNA/RNA_pol_sf"/>
</dbReference>
<dbReference type="OrthoDB" id="5851910at2759"/>
<organism evidence="2 3">
    <name type="scientific">Haemonchus contortus</name>
    <name type="common">Barber pole worm</name>
    <dbReference type="NCBI Taxonomy" id="6289"/>
    <lineage>
        <taxon>Eukaryota</taxon>
        <taxon>Metazoa</taxon>
        <taxon>Ecdysozoa</taxon>
        <taxon>Nematoda</taxon>
        <taxon>Chromadorea</taxon>
        <taxon>Rhabditida</taxon>
        <taxon>Rhabditina</taxon>
        <taxon>Rhabditomorpha</taxon>
        <taxon>Strongyloidea</taxon>
        <taxon>Trichostrongylidae</taxon>
        <taxon>Haemonchus</taxon>
    </lineage>
</organism>
<dbReference type="PROSITE" id="PS50994">
    <property type="entry name" value="INTEGRASE"/>
    <property type="match status" value="1"/>
</dbReference>
<dbReference type="InterPro" id="IPR012337">
    <property type="entry name" value="RNaseH-like_sf"/>
</dbReference>
<evidence type="ECO:0000313" key="2">
    <source>
        <dbReference type="Proteomes" id="UP000025227"/>
    </source>
</evidence>
<dbReference type="GO" id="GO:0042575">
    <property type="term" value="C:DNA polymerase complex"/>
    <property type="evidence" value="ECO:0007669"/>
    <property type="project" value="UniProtKB-ARBA"/>
</dbReference>
<dbReference type="InterPro" id="IPR036397">
    <property type="entry name" value="RNaseH_sf"/>
</dbReference>
<dbReference type="Proteomes" id="UP000025227">
    <property type="component" value="Unplaced"/>
</dbReference>
<dbReference type="GO" id="GO:0015074">
    <property type="term" value="P:DNA integration"/>
    <property type="evidence" value="ECO:0007669"/>
    <property type="project" value="InterPro"/>
</dbReference>
<dbReference type="Gene3D" id="3.30.420.10">
    <property type="entry name" value="Ribonuclease H-like superfamily/Ribonuclease H"/>
    <property type="match status" value="1"/>
</dbReference>
<name>A0A7I4Z1D3_HAECO</name>
<keyword evidence="2" id="KW-1185">Reference proteome</keyword>
<dbReference type="PANTHER" id="PTHR37984:SF5">
    <property type="entry name" value="PROTEIN NYNRIN-LIKE"/>
    <property type="match status" value="1"/>
</dbReference>
<dbReference type="SUPFAM" id="SSF53098">
    <property type="entry name" value="Ribonuclease H-like"/>
    <property type="match status" value="1"/>
</dbReference>
<dbReference type="InterPro" id="IPR050951">
    <property type="entry name" value="Retrovirus_Pol_polyprotein"/>
</dbReference>
<dbReference type="Gene3D" id="3.30.70.270">
    <property type="match status" value="1"/>
</dbReference>
<sequence>MKTAPGIFQQVMNKMVTGLQGVATYLDDILVSGRNEQEHRENLFAVLGRISDVKKKNISRCQEYAKNPIKAPLEAWSTVAYAWQRIHVDFAGPVCGLFYMVVVDAFSKWPEIIEMTSISAAQTVRELKRIFARYGIPQTIVSDNGKQFTPEQFKMMCEEGGITHVRTAPYHPQ</sequence>
<dbReference type="SUPFAM" id="SSF56672">
    <property type="entry name" value="DNA/RNA polymerases"/>
    <property type="match status" value="1"/>
</dbReference>
<protein>
    <submittedName>
        <fullName evidence="3">Integrase catalytic domain-containing protein</fullName>
    </submittedName>
</protein>
<reference evidence="3" key="1">
    <citation type="submission" date="2020-12" db="UniProtKB">
        <authorList>
            <consortium name="WormBaseParasite"/>
        </authorList>
    </citation>
    <scope>IDENTIFICATION</scope>
    <source>
        <strain evidence="3">MHco3</strain>
    </source>
</reference>
<dbReference type="PANTHER" id="PTHR37984">
    <property type="entry name" value="PROTEIN CBG26694"/>
    <property type="match status" value="1"/>
</dbReference>
<dbReference type="WBParaSite" id="HCON_00169360-00001">
    <property type="protein sequence ID" value="HCON_00169360-00001"/>
    <property type="gene ID" value="HCON_00169360"/>
</dbReference>